<gene>
    <name evidence="1" type="ORF">CVT26_006801</name>
</gene>
<sequence>MWRLWKRILADYSQRSLTSTADKLVALSGVAQYFSRSWGGGMESDYTAGLWRHSLTQDILWYRSSSRSLMPRPDTYRAPSWSWAASDGAIDSGIAWPGWVEPTWFILRCDIVPRIGDLTFGEIKGAELEVEAILKQVGWETEEDDSYVLDSGPPQRRIGYIYWDTTEEFNESRGQAVVVGSFGNQELRHLIGLLVVPVQRDGVDSGRLPRYRRVGLFSVHEEIQDEGWKDEPFCDVKCWLETPRKAFVLE</sequence>
<dbReference type="PANTHER" id="PTHR33112:SF10">
    <property type="entry name" value="TOL"/>
    <property type="match status" value="1"/>
</dbReference>
<dbReference type="Proteomes" id="UP000284706">
    <property type="component" value="Unassembled WGS sequence"/>
</dbReference>
<dbReference type="PANTHER" id="PTHR33112">
    <property type="entry name" value="DOMAIN PROTEIN, PUTATIVE-RELATED"/>
    <property type="match status" value="1"/>
</dbReference>
<dbReference type="OrthoDB" id="5125733at2759"/>
<dbReference type="STRING" id="231916.A0A409Y323"/>
<dbReference type="EMBL" id="NHYE01001257">
    <property type="protein sequence ID" value="PPQ97417.1"/>
    <property type="molecule type" value="Genomic_DNA"/>
</dbReference>
<organism evidence="1 2">
    <name type="scientific">Gymnopilus dilepis</name>
    <dbReference type="NCBI Taxonomy" id="231916"/>
    <lineage>
        <taxon>Eukaryota</taxon>
        <taxon>Fungi</taxon>
        <taxon>Dikarya</taxon>
        <taxon>Basidiomycota</taxon>
        <taxon>Agaricomycotina</taxon>
        <taxon>Agaricomycetes</taxon>
        <taxon>Agaricomycetidae</taxon>
        <taxon>Agaricales</taxon>
        <taxon>Agaricineae</taxon>
        <taxon>Hymenogastraceae</taxon>
        <taxon>Gymnopilus</taxon>
    </lineage>
</organism>
<evidence type="ECO:0000313" key="2">
    <source>
        <dbReference type="Proteomes" id="UP000284706"/>
    </source>
</evidence>
<dbReference type="AlphaFoldDB" id="A0A409Y323"/>
<reference evidence="1 2" key="1">
    <citation type="journal article" date="2018" name="Evol. Lett.">
        <title>Horizontal gene cluster transfer increased hallucinogenic mushroom diversity.</title>
        <authorList>
            <person name="Reynolds H.T."/>
            <person name="Vijayakumar V."/>
            <person name="Gluck-Thaler E."/>
            <person name="Korotkin H.B."/>
            <person name="Matheny P.B."/>
            <person name="Slot J.C."/>
        </authorList>
    </citation>
    <scope>NUCLEOTIDE SEQUENCE [LARGE SCALE GENOMIC DNA]</scope>
    <source>
        <strain evidence="1 2">SRW20</strain>
    </source>
</reference>
<protein>
    <recommendedName>
        <fullName evidence="3">Heterokaryon incompatibility domain-containing protein</fullName>
    </recommendedName>
</protein>
<evidence type="ECO:0000313" key="1">
    <source>
        <dbReference type="EMBL" id="PPQ97417.1"/>
    </source>
</evidence>
<comment type="caution">
    <text evidence="1">The sequence shown here is derived from an EMBL/GenBank/DDBJ whole genome shotgun (WGS) entry which is preliminary data.</text>
</comment>
<dbReference type="InParanoid" id="A0A409Y323"/>
<proteinExistence type="predicted"/>
<accession>A0A409Y323</accession>
<evidence type="ECO:0008006" key="3">
    <source>
        <dbReference type="Google" id="ProtNLM"/>
    </source>
</evidence>
<keyword evidence="2" id="KW-1185">Reference proteome</keyword>
<name>A0A409Y323_9AGAR</name>